<evidence type="ECO:0000313" key="1">
    <source>
        <dbReference type="EMBL" id="MFD1512141.1"/>
    </source>
</evidence>
<dbReference type="AlphaFoldDB" id="A0ABD6AR25"/>
<reference evidence="1 2" key="1">
    <citation type="journal article" date="2019" name="Int. J. Syst. Evol. Microbiol.">
        <title>The Global Catalogue of Microorganisms (GCM) 10K type strain sequencing project: providing services to taxonomists for standard genome sequencing and annotation.</title>
        <authorList>
            <consortium name="The Broad Institute Genomics Platform"/>
            <consortium name="The Broad Institute Genome Sequencing Center for Infectious Disease"/>
            <person name="Wu L."/>
            <person name="Ma J."/>
        </authorList>
    </citation>
    <scope>NUCLEOTIDE SEQUENCE [LARGE SCALE GENOMIC DNA]</scope>
    <source>
        <strain evidence="1 2">CGMCC 1.12563</strain>
    </source>
</reference>
<gene>
    <name evidence="1" type="ORF">ACFSBT_02460</name>
</gene>
<dbReference type="RefSeq" id="WP_250872129.1">
    <property type="nucleotide sequence ID" value="NZ_JALXFV010000002.1"/>
</dbReference>
<name>A0ABD6AR25_9EURY</name>
<proteinExistence type="predicted"/>
<comment type="caution">
    <text evidence="1">The sequence shown here is derived from an EMBL/GenBank/DDBJ whole genome shotgun (WGS) entry which is preliminary data.</text>
</comment>
<evidence type="ECO:0008006" key="3">
    <source>
        <dbReference type="Google" id="ProtNLM"/>
    </source>
</evidence>
<keyword evidence="2" id="KW-1185">Reference proteome</keyword>
<accession>A0ABD6AR25</accession>
<dbReference type="EMBL" id="JBHUDC010000002">
    <property type="protein sequence ID" value="MFD1512141.1"/>
    <property type="molecule type" value="Genomic_DNA"/>
</dbReference>
<protein>
    <recommendedName>
        <fullName evidence="3">Twin-arginine translocation signal domain-containing protein</fullName>
    </recommendedName>
</protein>
<dbReference type="PROSITE" id="PS51257">
    <property type="entry name" value="PROKAR_LIPOPROTEIN"/>
    <property type="match status" value="1"/>
</dbReference>
<evidence type="ECO:0000313" key="2">
    <source>
        <dbReference type="Proteomes" id="UP001597187"/>
    </source>
</evidence>
<dbReference type="Proteomes" id="UP001597187">
    <property type="component" value="Unassembled WGS sequence"/>
</dbReference>
<sequence>MPSRRDYLAGFATAGIVGLAGCSGYFDREVGTVFRKTLNVAEPTSSGQPYWASLAIFVTGGGGRRAIVEYDPQYVTIDSESIRLSVTDQQHEPLTQRFSDIEYIVGLERGEEKDGMNGVVQRSEFNEMQLGAEATVEEFYAEDGAQSLCLHSTESRGTPLALEEESQFDIDDKF</sequence>
<organism evidence="1 2">
    <name type="scientific">Halomarina rubra</name>
    <dbReference type="NCBI Taxonomy" id="2071873"/>
    <lineage>
        <taxon>Archaea</taxon>
        <taxon>Methanobacteriati</taxon>
        <taxon>Methanobacteriota</taxon>
        <taxon>Stenosarchaea group</taxon>
        <taxon>Halobacteria</taxon>
        <taxon>Halobacteriales</taxon>
        <taxon>Natronomonadaceae</taxon>
        <taxon>Halomarina</taxon>
    </lineage>
</organism>